<dbReference type="Proteomes" id="UP001501624">
    <property type="component" value="Unassembled WGS sequence"/>
</dbReference>
<accession>A0ABP7JMS1</accession>
<gene>
    <name evidence="1" type="ORF">GCM10022380_78260</name>
</gene>
<organism evidence="1 2">
    <name type="scientific">Amycolatopsis tucumanensis</name>
    <dbReference type="NCBI Taxonomy" id="401106"/>
    <lineage>
        <taxon>Bacteria</taxon>
        <taxon>Bacillati</taxon>
        <taxon>Actinomycetota</taxon>
        <taxon>Actinomycetes</taxon>
        <taxon>Pseudonocardiales</taxon>
        <taxon>Pseudonocardiaceae</taxon>
        <taxon>Amycolatopsis</taxon>
    </lineage>
</organism>
<comment type="caution">
    <text evidence="1">The sequence shown here is derived from an EMBL/GenBank/DDBJ whole genome shotgun (WGS) entry which is preliminary data.</text>
</comment>
<keyword evidence="2" id="KW-1185">Reference proteome</keyword>
<proteinExistence type="predicted"/>
<evidence type="ECO:0000313" key="2">
    <source>
        <dbReference type="Proteomes" id="UP001501624"/>
    </source>
</evidence>
<protein>
    <submittedName>
        <fullName evidence="1">Uncharacterized protein</fullName>
    </submittedName>
</protein>
<dbReference type="EMBL" id="BAABCM010000017">
    <property type="protein sequence ID" value="GAA3848457.1"/>
    <property type="molecule type" value="Genomic_DNA"/>
</dbReference>
<name>A0ABP7JMS1_9PSEU</name>
<reference evidence="2" key="1">
    <citation type="journal article" date="2019" name="Int. J. Syst. Evol. Microbiol.">
        <title>The Global Catalogue of Microorganisms (GCM) 10K type strain sequencing project: providing services to taxonomists for standard genome sequencing and annotation.</title>
        <authorList>
            <consortium name="The Broad Institute Genomics Platform"/>
            <consortium name="The Broad Institute Genome Sequencing Center for Infectious Disease"/>
            <person name="Wu L."/>
            <person name="Ma J."/>
        </authorList>
    </citation>
    <scope>NUCLEOTIDE SEQUENCE [LARGE SCALE GENOMIC DNA]</scope>
    <source>
        <strain evidence="2">JCM 17017</strain>
    </source>
</reference>
<evidence type="ECO:0000313" key="1">
    <source>
        <dbReference type="EMBL" id="GAA3848457.1"/>
    </source>
</evidence>
<sequence>MSSVPVRRPFPAGAVVERLAGVVGESAWRYGPRGAFSSVPVRRPDPAGAVVERPVEVVRE</sequence>